<dbReference type="Pfam" id="PF13377">
    <property type="entry name" value="Peripla_BP_3"/>
    <property type="match status" value="1"/>
</dbReference>
<reference evidence="6" key="2">
    <citation type="submission" date="2021-04" db="EMBL/GenBank/DDBJ databases">
        <authorList>
            <person name="Gilroy R."/>
        </authorList>
    </citation>
    <scope>NUCLEOTIDE SEQUENCE</scope>
    <source>
        <strain evidence="6">CHK189-11263</strain>
    </source>
</reference>
<accession>A0A9D2MBG2</accession>
<dbReference type="CDD" id="cd01392">
    <property type="entry name" value="HTH_LacI"/>
    <property type="match status" value="1"/>
</dbReference>
<feature type="domain" description="HTH lacI-type" evidence="5">
    <location>
        <begin position="11"/>
        <end position="67"/>
    </location>
</feature>
<protein>
    <submittedName>
        <fullName evidence="6">LacI family DNA-binding transcriptional regulator</fullName>
    </submittedName>
</protein>
<dbReference type="SUPFAM" id="SSF53822">
    <property type="entry name" value="Periplasmic binding protein-like I"/>
    <property type="match status" value="1"/>
</dbReference>
<dbReference type="Gene3D" id="1.10.260.40">
    <property type="entry name" value="lambda repressor-like DNA-binding domains"/>
    <property type="match status" value="1"/>
</dbReference>
<dbReference type="InterPro" id="IPR010982">
    <property type="entry name" value="Lambda_DNA-bd_dom_sf"/>
</dbReference>
<dbReference type="PANTHER" id="PTHR30146:SF95">
    <property type="entry name" value="RIBOSE OPERON REPRESSOR"/>
    <property type="match status" value="1"/>
</dbReference>
<evidence type="ECO:0000256" key="3">
    <source>
        <dbReference type="ARBA" id="ARBA00023125"/>
    </source>
</evidence>
<dbReference type="InterPro" id="IPR046335">
    <property type="entry name" value="LacI/GalR-like_sensor"/>
</dbReference>
<dbReference type="Proteomes" id="UP000824208">
    <property type="component" value="Unassembled WGS sequence"/>
</dbReference>
<dbReference type="InterPro" id="IPR000843">
    <property type="entry name" value="HTH_LacI"/>
</dbReference>
<dbReference type="GO" id="GO:0000976">
    <property type="term" value="F:transcription cis-regulatory region binding"/>
    <property type="evidence" value="ECO:0007669"/>
    <property type="project" value="TreeGrafter"/>
</dbReference>
<evidence type="ECO:0000256" key="1">
    <source>
        <dbReference type="ARBA" id="ARBA00022491"/>
    </source>
</evidence>
<dbReference type="PANTHER" id="PTHR30146">
    <property type="entry name" value="LACI-RELATED TRANSCRIPTIONAL REPRESSOR"/>
    <property type="match status" value="1"/>
</dbReference>
<evidence type="ECO:0000313" key="6">
    <source>
        <dbReference type="EMBL" id="HJB56568.1"/>
    </source>
</evidence>
<keyword evidence="3 6" id="KW-0238">DNA-binding</keyword>
<dbReference type="AlphaFoldDB" id="A0A9D2MBG2"/>
<dbReference type="InterPro" id="IPR028082">
    <property type="entry name" value="Peripla_BP_I"/>
</dbReference>
<dbReference type="EMBL" id="DWYC01000036">
    <property type="protein sequence ID" value="HJB56568.1"/>
    <property type="molecule type" value="Genomic_DNA"/>
</dbReference>
<evidence type="ECO:0000256" key="4">
    <source>
        <dbReference type="ARBA" id="ARBA00023163"/>
    </source>
</evidence>
<proteinExistence type="predicted"/>
<dbReference type="PROSITE" id="PS50932">
    <property type="entry name" value="HTH_LACI_2"/>
    <property type="match status" value="1"/>
</dbReference>
<dbReference type="Gene3D" id="3.40.50.2300">
    <property type="match status" value="2"/>
</dbReference>
<comment type="caution">
    <text evidence="6">The sequence shown here is derived from an EMBL/GenBank/DDBJ whole genome shotgun (WGS) entry which is preliminary data.</text>
</comment>
<dbReference type="CDD" id="cd06278">
    <property type="entry name" value="PBP1_LacI-like"/>
    <property type="match status" value="1"/>
</dbReference>
<name>A0A9D2MBG2_9FIRM</name>
<evidence type="ECO:0000313" key="7">
    <source>
        <dbReference type="Proteomes" id="UP000824208"/>
    </source>
</evidence>
<keyword evidence="2" id="KW-0805">Transcription regulation</keyword>
<organism evidence="6 7">
    <name type="scientific">Candidatus Flavonifractor intestinipullorum</name>
    <dbReference type="NCBI Taxonomy" id="2838587"/>
    <lineage>
        <taxon>Bacteria</taxon>
        <taxon>Bacillati</taxon>
        <taxon>Bacillota</taxon>
        <taxon>Clostridia</taxon>
        <taxon>Eubacteriales</taxon>
        <taxon>Oscillospiraceae</taxon>
        <taxon>Flavonifractor</taxon>
    </lineage>
</organism>
<dbReference type="SMART" id="SM00354">
    <property type="entry name" value="HTH_LACI"/>
    <property type="match status" value="1"/>
</dbReference>
<evidence type="ECO:0000259" key="5">
    <source>
        <dbReference type="PROSITE" id="PS50932"/>
    </source>
</evidence>
<evidence type="ECO:0000256" key="2">
    <source>
        <dbReference type="ARBA" id="ARBA00023015"/>
    </source>
</evidence>
<reference evidence="6" key="1">
    <citation type="journal article" date="2021" name="PeerJ">
        <title>Extensive microbial diversity within the chicken gut microbiome revealed by metagenomics and culture.</title>
        <authorList>
            <person name="Gilroy R."/>
            <person name="Ravi A."/>
            <person name="Getino M."/>
            <person name="Pursley I."/>
            <person name="Horton D.L."/>
            <person name="Alikhan N.F."/>
            <person name="Baker D."/>
            <person name="Gharbi K."/>
            <person name="Hall N."/>
            <person name="Watson M."/>
            <person name="Adriaenssens E.M."/>
            <person name="Foster-Nyarko E."/>
            <person name="Jarju S."/>
            <person name="Secka A."/>
            <person name="Antonio M."/>
            <person name="Oren A."/>
            <person name="Chaudhuri R.R."/>
            <person name="La Ragione R."/>
            <person name="Hildebrand F."/>
            <person name="Pallen M.J."/>
        </authorList>
    </citation>
    <scope>NUCLEOTIDE SEQUENCE</scope>
    <source>
        <strain evidence="6">CHK189-11263</strain>
    </source>
</reference>
<sequence>MSDRTVKKRAATASDVAALAGVSQSTVSRVFNVRSGLGVRDKTRERVLRAAEQLGYVPNEIAKTMASGRSGIMGVVVPSAYNIFHYHALELLTDAFRAHSLRTMVITSEPTDDINDLLQRLHQYQVDGVIVTSAVLGQNVFGTWRQRGMPVILFNSDLPGAGVSMVQSDHFGGGVRMAEHLVERGFQRFAYVSAEKSPHLNLRSRQEGFLHRLRALGFQTCQIIPAAYSYESGWEAGVELLRQKTPPDAVFCGGDVNAFGVIDAIRSRSDLVLGEDIAVAGYDAPIIGAFRGYSMTALVQPTQQLAWDAVRLLLDMVEDPELPLRQIVRPMVLLARASTRGRAR</sequence>
<dbReference type="Pfam" id="PF00356">
    <property type="entry name" value="LacI"/>
    <property type="match status" value="1"/>
</dbReference>
<gene>
    <name evidence="6" type="ORF">H9714_03355</name>
</gene>
<dbReference type="SUPFAM" id="SSF47413">
    <property type="entry name" value="lambda repressor-like DNA-binding domains"/>
    <property type="match status" value="1"/>
</dbReference>
<dbReference type="GO" id="GO:0003700">
    <property type="term" value="F:DNA-binding transcription factor activity"/>
    <property type="evidence" value="ECO:0007669"/>
    <property type="project" value="TreeGrafter"/>
</dbReference>
<keyword evidence="1" id="KW-0678">Repressor</keyword>
<keyword evidence="4" id="KW-0804">Transcription</keyword>